<proteinExistence type="predicted"/>
<name>A0ACB8U995_9APHY</name>
<keyword evidence="2" id="KW-1185">Reference proteome</keyword>
<comment type="caution">
    <text evidence="1">The sequence shown here is derived from an EMBL/GenBank/DDBJ whole genome shotgun (WGS) entry which is preliminary data.</text>
</comment>
<dbReference type="Proteomes" id="UP001055072">
    <property type="component" value="Unassembled WGS sequence"/>
</dbReference>
<protein>
    <submittedName>
        <fullName evidence="1">Uncharacterized protein</fullName>
    </submittedName>
</protein>
<evidence type="ECO:0000313" key="2">
    <source>
        <dbReference type="Proteomes" id="UP001055072"/>
    </source>
</evidence>
<organism evidence="1 2">
    <name type="scientific">Irpex rosettiformis</name>
    <dbReference type="NCBI Taxonomy" id="378272"/>
    <lineage>
        <taxon>Eukaryota</taxon>
        <taxon>Fungi</taxon>
        <taxon>Dikarya</taxon>
        <taxon>Basidiomycota</taxon>
        <taxon>Agaricomycotina</taxon>
        <taxon>Agaricomycetes</taxon>
        <taxon>Polyporales</taxon>
        <taxon>Irpicaceae</taxon>
        <taxon>Irpex</taxon>
    </lineage>
</organism>
<gene>
    <name evidence="1" type="ORF">BDY19DRAFT_905044</name>
</gene>
<evidence type="ECO:0000313" key="1">
    <source>
        <dbReference type="EMBL" id="KAI0090796.1"/>
    </source>
</evidence>
<dbReference type="EMBL" id="MU274907">
    <property type="protein sequence ID" value="KAI0090796.1"/>
    <property type="molecule type" value="Genomic_DNA"/>
</dbReference>
<reference evidence="1" key="1">
    <citation type="journal article" date="2021" name="Environ. Microbiol.">
        <title>Gene family expansions and transcriptome signatures uncover fungal adaptations to wood decay.</title>
        <authorList>
            <person name="Hage H."/>
            <person name="Miyauchi S."/>
            <person name="Viragh M."/>
            <person name="Drula E."/>
            <person name="Min B."/>
            <person name="Chaduli D."/>
            <person name="Navarro D."/>
            <person name="Favel A."/>
            <person name="Norest M."/>
            <person name="Lesage-Meessen L."/>
            <person name="Balint B."/>
            <person name="Merenyi Z."/>
            <person name="de Eugenio L."/>
            <person name="Morin E."/>
            <person name="Martinez A.T."/>
            <person name="Baldrian P."/>
            <person name="Stursova M."/>
            <person name="Martinez M.J."/>
            <person name="Novotny C."/>
            <person name="Magnuson J.K."/>
            <person name="Spatafora J.W."/>
            <person name="Maurice S."/>
            <person name="Pangilinan J."/>
            <person name="Andreopoulos W."/>
            <person name="LaButti K."/>
            <person name="Hundley H."/>
            <person name="Na H."/>
            <person name="Kuo A."/>
            <person name="Barry K."/>
            <person name="Lipzen A."/>
            <person name="Henrissat B."/>
            <person name="Riley R."/>
            <person name="Ahrendt S."/>
            <person name="Nagy L.G."/>
            <person name="Grigoriev I.V."/>
            <person name="Martin F."/>
            <person name="Rosso M.N."/>
        </authorList>
    </citation>
    <scope>NUCLEOTIDE SEQUENCE</scope>
    <source>
        <strain evidence="1">CBS 384.51</strain>
    </source>
</reference>
<sequence>MATPTQQSALDQRLSEELASLVKGSVSTPADSSFAERVKTFNGKLIPRARIAVSPLHAQDVSNTIKFCRAHGLSPSVRSGGYGIAGWAVAGDVVIDMSLIRDIEIELPQLAESGEVDYTRLKDMPTPGSKGKARIAAKPSATGQPTASATADSNSPPSGLKRRREDDTEDGVKGHVVAPLLTDSELRNYDAASHSVAQFLSGPPLEPEVGGEIPRQPPTNRRRLNSPERATPPAIPHLQLPLPLTGRQHSGESTSSSAHGTSSTSGSSTSMSRSTSEGTSVTTPSSGTSPITSSSSRPTGAKDPFGYMSSSSSSSTAFPSTYPISRPFPNISRNTVMPPIFGTALSSSSGFFPSNIPLSIGSSPFGLAQGTLNRIPPPRPVHTHAYITFGAGIRQKELDIFSSENAMEGVSSVSGSNEDGLVPYHIPTSAHPVGSSTMILGGFGFLSRSRGLSIDSLMEVEMVLADGSIIVVNKDDDPELWWAVRGAGPAFGIATRYKARAYPVPVCFAGNLIYRFHRATAPSLIKHFRDCIKGAPRELYANVLLTAGPADKDSLIVIQFCYLGSKEDGLPYLQAISSWDGERCLLNEVNEKSYLSQQDSIAQVLRGKAGRQWFLRSALIHSLPDDTIHETVIKFADTPIGCTWIFELSGGAIADYEDTSIPKEQREARWTVAALHQWDMGIDDPRCIATAEDWMDKTIKPVSIGGPFPTFLARHETPSRTMASFGKNWDRLAELKHKYDPDGFLKNNFWPLDSEGQPVAELYNEPPSPVI</sequence>
<accession>A0ACB8U995</accession>